<evidence type="ECO:0000259" key="1">
    <source>
        <dbReference type="Pfam" id="PF13744"/>
    </source>
</evidence>
<evidence type="ECO:0000313" key="2">
    <source>
        <dbReference type="EMBL" id="TMV02568.1"/>
    </source>
</evidence>
<reference evidence="2 3" key="1">
    <citation type="submission" date="2019-05" db="EMBL/GenBank/DDBJ databases">
        <title>Ruegeria sp. nov., isolated from tidal flat.</title>
        <authorList>
            <person name="Kim W."/>
        </authorList>
    </citation>
    <scope>NUCLEOTIDE SEQUENCE [LARGE SCALE GENOMIC DNA]</scope>
    <source>
        <strain evidence="2 3">CAU 1488</strain>
    </source>
</reference>
<feature type="domain" description="HigA2-like helix-turn-helix" evidence="1">
    <location>
        <begin position="11"/>
        <end position="75"/>
    </location>
</feature>
<dbReference type="Proteomes" id="UP001193035">
    <property type="component" value="Unassembled WGS sequence"/>
</dbReference>
<dbReference type="EMBL" id="VCPD01000012">
    <property type="protein sequence ID" value="TMV02568.1"/>
    <property type="molecule type" value="Genomic_DNA"/>
</dbReference>
<keyword evidence="3" id="KW-1185">Reference proteome</keyword>
<dbReference type="InterPro" id="IPR039554">
    <property type="entry name" value="HigA2-like_HTH"/>
</dbReference>
<dbReference type="Pfam" id="PF13744">
    <property type="entry name" value="HTH_37"/>
    <property type="match status" value="1"/>
</dbReference>
<organism evidence="2 3">
    <name type="scientific">Ruegeria sediminis</name>
    <dbReference type="NCBI Taxonomy" id="2583820"/>
    <lineage>
        <taxon>Bacteria</taxon>
        <taxon>Pseudomonadati</taxon>
        <taxon>Pseudomonadota</taxon>
        <taxon>Alphaproteobacteria</taxon>
        <taxon>Rhodobacterales</taxon>
        <taxon>Roseobacteraceae</taxon>
        <taxon>Ruegeria</taxon>
    </lineage>
</organism>
<dbReference type="InterPro" id="IPR010982">
    <property type="entry name" value="Lambda_DNA-bd_dom_sf"/>
</dbReference>
<protein>
    <recommendedName>
        <fullName evidence="1">HigA2-like helix-turn-helix domain-containing protein</fullName>
    </recommendedName>
</protein>
<name>A0ABY2WRZ5_9RHOB</name>
<dbReference type="SUPFAM" id="SSF47413">
    <property type="entry name" value="lambda repressor-like DNA-binding domains"/>
    <property type="match status" value="1"/>
</dbReference>
<evidence type="ECO:0000313" key="3">
    <source>
        <dbReference type="Proteomes" id="UP001193035"/>
    </source>
</evidence>
<accession>A0ABY2WRZ5</accession>
<dbReference type="Gene3D" id="1.10.260.40">
    <property type="entry name" value="lambda repressor-like DNA-binding domains"/>
    <property type="match status" value="1"/>
</dbReference>
<proteinExistence type="predicted"/>
<dbReference type="RefSeq" id="WP_138845723.1">
    <property type="nucleotide sequence ID" value="NZ_VCPD01000012.1"/>
</dbReference>
<gene>
    <name evidence="2" type="ORF">FGK63_20285</name>
</gene>
<sequence length="115" mass="13061">MHVTGISKSERIKQNLAAEITKRISETGLSQRDVSKKIGLSRTKIVTMKQGQVDGIPLEKMLTILEKLDERVAIVLGADARETRIEYERDEERYLRLHGQDSIPQKNIVTGSWCI</sequence>
<comment type="caution">
    <text evidence="2">The sequence shown here is derived from an EMBL/GenBank/DDBJ whole genome shotgun (WGS) entry which is preliminary data.</text>
</comment>